<keyword evidence="4" id="KW-1185">Reference proteome</keyword>
<sequence length="269" mass="29190">MTTPNTLEIIQPIEPGLFDPAENFIEASKLHRHLLEAEVPGIRELTRSPALLDATGRATNPYPQRTPILLPDPASFPQEASLSDVLQERRSPRGFSSSPALSLDKIGWLCWATDGNTGEIAPNRYGRTAPSGGALYPRDLYVTTIAGDVEAGLYHYNPYLHHLEFVNSTTPHDVAGTTAQPEALAQASAVLLLMASFWRNRMKYNQRGVRFALTESGHVAQNALLAAVALGLSALPIGGYFDEELNTMLGADGLHEEVLYAIFLGSPLS</sequence>
<evidence type="ECO:0000256" key="1">
    <source>
        <dbReference type="SAM" id="MobiDB-lite"/>
    </source>
</evidence>
<dbReference type="InterPro" id="IPR029479">
    <property type="entry name" value="Nitroreductase"/>
</dbReference>
<dbReference type="Proteomes" id="UP001072034">
    <property type="component" value="Unassembled WGS sequence"/>
</dbReference>
<accession>A0ABT4I7S2</accession>
<name>A0ABT4I7S2_9ACTO</name>
<dbReference type="RefSeq" id="WP_268917309.1">
    <property type="nucleotide sequence ID" value="NZ_CP124548.1"/>
</dbReference>
<evidence type="ECO:0000313" key="3">
    <source>
        <dbReference type="EMBL" id="MCZ0857786.1"/>
    </source>
</evidence>
<evidence type="ECO:0000313" key="4">
    <source>
        <dbReference type="Proteomes" id="UP001072034"/>
    </source>
</evidence>
<gene>
    <name evidence="3" type="ORF">OHJ16_06980</name>
</gene>
<feature type="region of interest" description="Disordered" evidence="1">
    <location>
        <begin position="53"/>
        <end position="74"/>
    </location>
</feature>
<dbReference type="PANTHER" id="PTHR43745:SF2">
    <property type="entry name" value="NITROREDUCTASE MJ1384-RELATED"/>
    <property type="match status" value="1"/>
</dbReference>
<feature type="domain" description="Nitroreductase" evidence="2">
    <location>
        <begin position="87"/>
        <end position="265"/>
    </location>
</feature>
<dbReference type="NCBIfam" id="TIGR03605">
    <property type="entry name" value="antibiot_sagB"/>
    <property type="match status" value="1"/>
</dbReference>
<dbReference type="SUPFAM" id="SSF55469">
    <property type="entry name" value="FMN-dependent nitroreductase-like"/>
    <property type="match status" value="1"/>
</dbReference>
<dbReference type="InterPro" id="IPR000415">
    <property type="entry name" value="Nitroreductase-like"/>
</dbReference>
<reference evidence="3" key="1">
    <citation type="submission" date="2022-10" db="EMBL/GenBank/DDBJ databases">
        <title>Genome sequence of Actinomyces israelii ATCC 10048.</title>
        <authorList>
            <person name="Watt R.M."/>
            <person name="Tong W.M."/>
        </authorList>
    </citation>
    <scope>NUCLEOTIDE SEQUENCE</scope>
    <source>
        <strain evidence="3">ATCC 10048</strain>
    </source>
</reference>
<dbReference type="CDD" id="cd02142">
    <property type="entry name" value="McbC_SagB-like_oxidoreductase"/>
    <property type="match status" value="1"/>
</dbReference>
<proteinExistence type="predicted"/>
<dbReference type="InterPro" id="IPR020051">
    <property type="entry name" value="SagB-type_dehydrogenase"/>
</dbReference>
<evidence type="ECO:0000259" key="2">
    <source>
        <dbReference type="Pfam" id="PF00881"/>
    </source>
</evidence>
<dbReference type="Gene3D" id="3.40.109.10">
    <property type="entry name" value="NADH Oxidase"/>
    <property type="match status" value="1"/>
</dbReference>
<dbReference type="PANTHER" id="PTHR43745">
    <property type="entry name" value="NITROREDUCTASE MJ1384-RELATED"/>
    <property type="match status" value="1"/>
</dbReference>
<comment type="caution">
    <text evidence="3">The sequence shown here is derived from an EMBL/GenBank/DDBJ whole genome shotgun (WGS) entry which is preliminary data.</text>
</comment>
<dbReference type="EMBL" id="JAPTMY010000012">
    <property type="protein sequence ID" value="MCZ0857786.1"/>
    <property type="molecule type" value="Genomic_DNA"/>
</dbReference>
<protein>
    <submittedName>
        <fullName evidence="3">SagB/ThcOx family dehydrogenase</fullName>
    </submittedName>
</protein>
<organism evidence="3 4">
    <name type="scientific">Actinomyces israelii</name>
    <dbReference type="NCBI Taxonomy" id="1659"/>
    <lineage>
        <taxon>Bacteria</taxon>
        <taxon>Bacillati</taxon>
        <taxon>Actinomycetota</taxon>
        <taxon>Actinomycetes</taxon>
        <taxon>Actinomycetales</taxon>
        <taxon>Actinomycetaceae</taxon>
        <taxon>Actinomyces</taxon>
    </lineage>
</organism>
<dbReference type="Pfam" id="PF00881">
    <property type="entry name" value="Nitroreductase"/>
    <property type="match status" value="1"/>
</dbReference>
<dbReference type="InterPro" id="IPR052544">
    <property type="entry name" value="Bacteriocin_Proc_Enz"/>
</dbReference>